<dbReference type="AlphaFoldDB" id="A0A6J4L3Z5"/>
<dbReference type="EMBL" id="CADCTT010000300">
    <property type="protein sequence ID" value="CAA9321916.1"/>
    <property type="molecule type" value="Genomic_DNA"/>
</dbReference>
<dbReference type="InterPro" id="IPR011009">
    <property type="entry name" value="Kinase-like_dom_sf"/>
</dbReference>
<protein>
    <recommendedName>
        <fullName evidence="2">Aminoglycoside phosphotransferase domain-containing protein</fullName>
    </recommendedName>
</protein>
<dbReference type="InterPro" id="IPR002575">
    <property type="entry name" value="Aminoglycoside_PTrfase"/>
</dbReference>
<accession>A0A6J4L3Z5</accession>
<dbReference type="PANTHER" id="PTHR21310">
    <property type="entry name" value="AMINOGLYCOSIDE PHOSPHOTRANSFERASE-RELATED-RELATED"/>
    <property type="match status" value="1"/>
</dbReference>
<feature type="compositionally biased region" description="Polar residues" evidence="1">
    <location>
        <begin position="21"/>
        <end position="31"/>
    </location>
</feature>
<sequence length="335" mass="35910">MAVGPGNVVADPDARREPQNEPVSSTAPPLTSDQLAELARTVVRDALGTVAAVEAVDALQAGPDGGVVRLALRRSSSRLVLKLARLEGQPAIDLARTAAVMALAGGAGVPVPRVLSADATGRLGGWQHLLSEHVDGEVWREVRPLLTPDQRRAVHRQFASTLLALRSIGLPAFGELGRDGAPVPVSLPAALRERVRLRVRRPAARAVAEQLLERRAASLAAGSAPALCHDDLHHQNLVLRPGADGWRLVGVLDWDKAWAGPVESDLARLAFWDDMTGPGFWSAYRAAVPAVEGEEERWAVHQLLWCLEYDAPTPRHRADTAALCRRLGLAVPDGR</sequence>
<dbReference type="Pfam" id="PF01636">
    <property type="entry name" value="APH"/>
    <property type="match status" value="1"/>
</dbReference>
<feature type="region of interest" description="Disordered" evidence="1">
    <location>
        <begin position="1"/>
        <end position="31"/>
    </location>
</feature>
<proteinExistence type="predicted"/>
<dbReference type="Gene3D" id="3.90.1200.10">
    <property type="match status" value="1"/>
</dbReference>
<organism evidence="3">
    <name type="scientific">uncultured Friedmanniella sp</name>
    <dbReference type="NCBI Taxonomy" id="335381"/>
    <lineage>
        <taxon>Bacteria</taxon>
        <taxon>Bacillati</taxon>
        <taxon>Actinomycetota</taxon>
        <taxon>Actinomycetes</taxon>
        <taxon>Propionibacteriales</taxon>
        <taxon>Nocardioidaceae</taxon>
        <taxon>Friedmanniella</taxon>
        <taxon>environmental samples</taxon>
    </lineage>
</organism>
<evidence type="ECO:0000259" key="2">
    <source>
        <dbReference type="Pfam" id="PF01636"/>
    </source>
</evidence>
<name>A0A6J4L3Z5_9ACTN</name>
<dbReference type="SUPFAM" id="SSF56112">
    <property type="entry name" value="Protein kinase-like (PK-like)"/>
    <property type="match status" value="1"/>
</dbReference>
<evidence type="ECO:0000313" key="3">
    <source>
        <dbReference type="EMBL" id="CAA9321916.1"/>
    </source>
</evidence>
<evidence type="ECO:0000256" key="1">
    <source>
        <dbReference type="SAM" id="MobiDB-lite"/>
    </source>
</evidence>
<gene>
    <name evidence="3" type="ORF">AVDCRST_MAG61-2365</name>
</gene>
<reference evidence="3" key="1">
    <citation type="submission" date="2020-02" db="EMBL/GenBank/DDBJ databases">
        <authorList>
            <person name="Meier V. D."/>
        </authorList>
    </citation>
    <scope>NUCLEOTIDE SEQUENCE</scope>
    <source>
        <strain evidence="3">AVDCRST_MAG61</strain>
    </source>
</reference>
<dbReference type="InterPro" id="IPR051678">
    <property type="entry name" value="AGP_Transferase"/>
</dbReference>
<feature type="domain" description="Aminoglycoside phosphotransferase" evidence="2">
    <location>
        <begin position="76"/>
        <end position="287"/>
    </location>
</feature>